<proteinExistence type="predicted"/>
<dbReference type="SUPFAM" id="SSF54523">
    <property type="entry name" value="Pili subunits"/>
    <property type="match status" value="1"/>
</dbReference>
<sequence>MIEVMISMVIVSLILLISTNILESSISSRNQTLNVLDDVKEFNLISNTLRRDFRQAMNVPMRDTFGLPVNATFYSAEQSNRVTLTTKVNHSNTMTSNLRRIEYLLQDGALVRRQYYAVNPYMSQESFESKLFEDVDDLSFGFSDGSKWYSQWPNDEVTSRTMPQLIQVKLVIDNHKIEWLIAPRIKHEYQF</sequence>
<keyword evidence="6" id="KW-1133">Transmembrane helix</keyword>
<dbReference type="EMBL" id="UINC01000882">
    <property type="protein sequence ID" value="SUZ62618.1"/>
    <property type="molecule type" value="Genomic_DNA"/>
</dbReference>
<keyword evidence="7" id="KW-0472">Membrane</keyword>
<evidence type="ECO:0000256" key="4">
    <source>
        <dbReference type="ARBA" id="ARBA00022519"/>
    </source>
</evidence>
<gene>
    <name evidence="8" type="ORF">METZ01_LOCUS15472</name>
</gene>
<evidence type="ECO:0000256" key="1">
    <source>
        <dbReference type="ARBA" id="ARBA00004377"/>
    </source>
</evidence>
<dbReference type="InterPro" id="IPR051621">
    <property type="entry name" value="T2SS_protein_J"/>
</dbReference>
<dbReference type="GO" id="GO:0015628">
    <property type="term" value="P:protein secretion by the type II secretion system"/>
    <property type="evidence" value="ECO:0007669"/>
    <property type="project" value="InterPro"/>
</dbReference>
<organism evidence="8">
    <name type="scientific">marine metagenome</name>
    <dbReference type="NCBI Taxonomy" id="408172"/>
    <lineage>
        <taxon>unclassified sequences</taxon>
        <taxon>metagenomes</taxon>
        <taxon>ecological metagenomes</taxon>
    </lineage>
</organism>
<evidence type="ECO:0008006" key="9">
    <source>
        <dbReference type="Google" id="ProtNLM"/>
    </source>
</evidence>
<dbReference type="InterPro" id="IPR045584">
    <property type="entry name" value="Pilin-like"/>
</dbReference>
<keyword evidence="5" id="KW-0812">Transmembrane</keyword>
<evidence type="ECO:0000256" key="2">
    <source>
        <dbReference type="ARBA" id="ARBA00022475"/>
    </source>
</evidence>
<accession>A0A381P8S1</accession>
<evidence type="ECO:0000256" key="5">
    <source>
        <dbReference type="ARBA" id="ARBA00022692"/>
    </source>
</evidence>
<keyword evidence="3" id="KW-0488">Methylation</keyword>
<dbReference type="PANTHER" id="PTHR39583">
    <property type="entry name" value="TYPE II SECRETION SYSTEM PROTEIN J-RELATED"/>
    <property type="match status" value="1"/>
</dbReference>
<name>A0A381P8S1_9ZZZZ</name>
<dbReference type="Pfam" id="PF11612">
    <property type="entry name" value="T2SSJ"/>
    <property type="match status" value="1"/>
</dbReference>
<dbReference type="PANTHER" id="PTHR39583:SF2">
    <property type="entry name" value="TYPE II SECRETION SYSTEM PROTEIN J"/>
    <property type="match status" value="1"/>
</dbReference>
<dbReference type="GO" id="GO:0005886">
    <property type="term" value="C:plasma membrane"/>
    <property type="evidence" value="ECO:0007669"/>
    <property type="project" value="UniProtKB-SubCell"/>
</dbReference>
<evidence type="ECO:0000313" key="8">
    <source>
        <dbReference type="EMBL" id="SUZ62618.1"/>
    </source>
</evidence>
<keyword evidence="2" id="KW-1003">Cell membrane</keyword>
<dbReference type="GO" id="GO:0015627">
    <property type="term" value="C:type II protein secretion system complex"/>
    <property type="evidence" value="ECO:0007669"/>
    <property type="project" value="InterPro"/>
</dbReference>
<comment type="subcellular location">
    <subcellularLocation>
        <location evidence="1">Cell inner membrane</location>
        <topology evidence="1">Single-pass membrane protein</topology>
    </subcellularLocation>
</comment>
<reference evidence="8" key="1">
    <citation type="submission" date="2018-05" db="EMBL/GenBank/DDBJ databases">
        <authorList>
            <person name="Lanie J.A."/>
            <person name="Ng W.-L."/>
            <person name="Kazmierczak K.M."/>
            <person name="Andrzejewski T.M."/>
            <person name="Davidsen T.M."/>
            <person name="Wayne K.J."/>
            <person name="Tettelin H."/>
            <person name="Glass J.I."/>
            <person name="Rusch D."/>
            <person name="Podicherti R."/>
            <person name="Tsui H.-C.T."/>
            <person name="Winkler M.E."/>
        </authorList>
    </citation>
    <scope>NUCLEOTIDE SEQUENCE</scope>
</reference>
<evidence type="ECO:0000256" key="7">
    <source>
        <dbReference type="ARBA" id="ARBA00023136"/>
    </source>
</evidence>
<keyword evidence="4" id="KW-0997">Cell inner membrane</keyword>
<dbReference type="AlphaFoldDB" id="A0A381P8S1"/>
<protein>
    <recommendedName>
        <fullName evidence="9">Type II secretion system protein J</fullName>
    </recommendedName>
</protein>
<dbReference type="InterPro" id="IPR010055">
    <property type="entry name" value="T2SS_protein-GspJ"/>
</dbReference>
<dbReference type="Gene3D" id="3.10.610.10">
    <property type="entry name" value="GSPII I/J protein-like"/>
    <property type="match status" value="1"/>
</dbReference>
<evidence type="ECO:0000256" key="6">
    <source>
        <dbReference type="ARBA" id="ARBA00022989"/>
    </source>
</evidence>
<evidence type="ECO:0000256" key="3">
    <source>
        <dbReference type="ARBA" id="ARBA00022481"/>
    </source>
</evidence>